<dbReference type="InterPro" id="IPR001041">
    <property type="entry name" value="2Fe-2S_ferredoxin-type"/>
</dbReference>
<dbReference type="Pfam" id="PF00111">
    <property type="entry name" value="Fer2"/>
    <property type="match status" value="1"/>
</dbReference>
<sequence>MDCRIQAAGRAFTVRAGTPLSVALNQNEIFVETPCGGRGQCRKCLVRVHGGAPEPTSADREQLSPDELARGYRLSCQLLVAGDLEVAVVPAAAADARKARLGRLSGPVDVDPWAPLSPSRRSLGFALDVGTTTLAGALLDLRTGEELAAHAVANPQAVFGADLMSRLAHALQGEERREELTRQVREAALGLLERLLSKAGARRDEVLAATLVGNTAMHHLFLGLPVDDLAVAPYTPSLLEGQTFNLPGFPPLYALPNIAGFVGADAVGAALAAGLDEGDGTVLLVDVGTNGEVLLRRGERLYACSAPAGPAFEGGEISQGMRAGPGAIEAVQFDGTDLSVTVIPDPGGTVRGICGSGLLDAAAALLQAGLLDWRGRFTATGPAAHRIAPDGRAVELAPAVRLTQQDVRALQLAKGAIRTGVDLLLQEAGIGAGALDEVLLAGAFGNYLRRESAVAVGLLPPVPPERIRPVGNAAIAGAKLVLLSRSARARAEALARSARFVELATHPAFEEVFMEALNFPRGFTV</sequence>
<gene>
    <name evidence="2" type="ORF">J2Z79_002008</name>
</gene>
<dbReference type="RefSeq" id="WP_209466721.1">
    <property type="nucleotide sequence ID" value="NZ_JAGGLG010000015.1"/>
</dbReference>
<dbReference type="Gene3D" id="3.10.20.30">
    <property type="match status" value="1"/>
</dbReference>
<evidence type="ECO:0000313" key="3">
    <source>
        <dbReference type="Proteomes" id="UP001519289"/>
    </source>
</evidence>
<dbReference type="InterPro" id="IPR012675">
    <property type="entry name" value="Beta-grasp_dom_sf"/>
</dbReference>
<dbReference type="InterPro" id="IPR052911">
    <property type="entry name" value="Corrinoid_activation_enz"/>
</dbReference>
<evidence type="ECO:0000259" key="1">
    <source>
        <dbReference type="PROSITE" id="PS51085"/>
    </source>
</evidence>
<dbReference type="InterPro" id="IPR027980">
    <property type="entry name" value="RACo_C"/>
</dbReference>
<dbReference type="SUPFAM" id="SSF53067">
    <property type="entry name" value="Actin-like ATPase domain"/>
    <property type="match status" value="1"/>
</dbReference>
<dbReference type="PANTHER" id="PTHR42895:SF2">
    <property type="entry name" value="IRON-SULFUR CLUSTER PROTEIN"/>
    <property type="match status" value="1"/>
</dbReference>
<dbReference type="InterPro" id="IPR036010">
    <property type="entry name" value="2Fe-2S_ferredoxin-like_sf"/>
</dbReference>
<dbReference type="CDD" id="cd00207">
    <property type="entry name" value="fer2"/>
    <property type="match status" value="1"/>
</dbReference>
<dbReference type="EMBL" id="JAGGLG010000015">
    <property type="protein sequence ID" value="MBP2018593.1"/>
    <property type="molecule type" value="Genomic_DNA"/>
</dbReference>
<name>A0ABS4JST4_9FIRM</name>
<dbReference type="Pfam" id="PF14574">
    <property type="entry name" value="RACo_C_ter"/>
    <property type="match status" value="1"/>
</dbReference>
<dbReference type="Proteomes" id="UP001519289">
    <property type="component" value="Unassembled WGS sequence"/>
</dbReference>
<keyword evidence="3" id="KW-1185">Reference proteome</keyword>
<dbReference type="Gene3D" id="3.30.420.480">
    <property type="entry name" value="Domain of unknown function (DUF4445)"/>
    <property type="match status" value="1"/>
</dbReference>
<evidence type="ECO:0000313" key="2">
    <source>
        <dbReference type="EMBL" id="MBP2018593.1"/>
    </source>
</evidence>
<dbReference type="Pfam" id="PF17651">
    <property type="entry name" value="Raco_middle"/>
    <property type="match status" value="1"/>
</dbReference>
<dbReference type="InterPro" id="IPR043129">
    <property type="entry name" value="ATPase_NBD"/>
</dbReference>
<feature type="domain" description="2Fe-2S ferredoxin-type" evidence="1">
    <location>
        <begin position="1"/>
        <end position="92"/>
    </location>
</feature>
<dbReference type="PROSITE" id="PS51085">
    <property type="entry name" value="2FE2S_FER_2"/>
    <property type="match status" value="1"/>
</dbReference>
<dbReference type="SUPFAM" id="SSF54292">
    <property type="entry name" value="2Fe-2S ferredoxin-like"/>
    <property type="match status" value="1"/>
</dbReference>
<dbReference type="PANTHER" id="PTHR42895">
    <property type="entry name" value="IRON-SULFUR CLUSTER-BINDING PROTEIN-RELATED"/>
    <property type="match status" value="1"/>
</dbReference>
<reference evidence="2 3" key="1">
    <citation type="submission" date="2021-03" db="EMBL/GenBank/DDBJ databases">
        <title>Genomic Encyclopedia of Type Strains, Phase IV (KMG-IV): sequencing the most valuable type-strain genomes for metagenomic binning, comparative biology and taxonomic classification.</title>
        <authorList>
            <person name="Goeker M."/>
        </authorList>
    </citation>
    <scope>NUCLEOTIDE SEQUENCE [LARGE SCALE GENOMIC DNA]</scope>
    <source>
        <strain evidence="2 3">DSM 27138</strain>
    </source>
</reference>
<dbReference type="InterPro" id="IPR041414">
    <property type="entry name" value="Raco-like_middle"/>
</dbReference>
<accession>A0ABS4JST4</accession>
<protein>
    <submittedName>
        <fullName evidence="2">Uncharacterized 2Fe-2S/4Fe-4S cluster protein (DUF4445 family)</fullName>
    </submittedName>
</protein>
<organism evidence="2 3">
    <name type="scientific">Symbiobacterium terraclitae</name>
    <dbReference type="NCBI Taxonomy" id="557451"/>
    <lineage>
        <taxon>Bacteria</taxon>
        <taxon>Bacillati</taxon>
        <taxon>Bacillota</taxon>
        <taxon>Clostridia</taxon>
        <taxon>Eubacteriales</taxon>
        <taxon>Symbiobacteriaceae</taxon>
        <taxon>Symbiobacterium</taxon>
    </lineage>
</organism>
<comment type="caution">
    <text evidence="2">The sequence shown here is derived from an EMBL/GenBank/DDBJ whole genome shotgun (WGS) entry which is preliminary data.</text>
</comment>
<proteinExistence type="predicted"/>
<dbReference type="InterPro" id="IPR042259">
    <property type="entry name" value="Raco-like_middle_sf"/>
</dbReference>